<evidence type="ECO:0000313" key="11">
    <source>
        <dbReference type="EMBL" id="KAB8187657.1"/>
    </source>
</evidence>
<proteinExistence type="predicted"/>
<dbReference type="PANTHER" id="PTHR32507:SF8">
    <property type="entry name" value="CNH1P"/>
    <property type="match status" value="1"/>
</dbReference>
<feature type="transmembrane region" description="Helical" evidence="9">
    <location>
        <begin position="267"/>
        <end position="288"/>
    </location>
</feature>
<dbReference type="InterPro" id="IPR006153">
    <property type="entry name" value="Cation/H_exchanger_TM"/>
</dbReference>
<dbReference type="Pfam" id="PF00999">
    <property type="entry name" value="Na_H_Exchanger"/>
    <property type="match status" value="1"/>
</dbReference>
<sequence length="410" mass="43323">MSALLPAFAGVLLLAVLLSSLANRTILSTAALFLVAGFLLGDGVLGVMPIAPDDEIVGTLAELALFAVLFTDGMRVGWAELREAWKLPGRALGWGLPLTLLVTAVGAHYLVGLGWIESLLIGAILSPTDPVFAAALVGNEKVPPRLRRLLNVESGVNDGLALPFVMVFLAVAAGSDNLHLGELGLELGVGVLIGVAVPWLAIRLERTRWFSASTAYEPLNALAIGLLVLALGKATHGNLFLAAFCAGITVATFGERQRESFEHFGELIAELFKLAALLVFGALISPALLGSVGWAGWVFAILALIVARPVAIWVSFLGSRLGVREQAAAAWFGPKGFASVVYGLIVLASGIAAAQQVFQLVAVTIVASILLHSSTDILVARWFDDEREVPAWYGRLRGRVRGRDDGEKPT</sequence>
<keyword evidence="7" id="KW-0406">Ion transport</keyword>
<feature type="transmembrane region" description="Helical" evidence="9">
    <location>
        <begin position="183"/>
        <end position="202"/>
    </location>
</feature>
<dbReference type="Gene3D" id="1.20.1530.20">
    <property type="match status" value="1"/>
</dbReference>
<keyword evidence="8 9" id="KW-0472">Membrane</keyword>
<evidence type="ECO:0000256" key="7">
    <source>
        <dbReference type="ARBA" id="ARBA00023065"/>
    </source>
</evidence>
<comment type="subcellular location">
    <subcellularLocation>
        <location evidence="1">Cell membrane</location>
        <topology evidence="1">Multi-pass membrane protein</topology>
    </subcellularLocation>
</comment>
<evidence type="ECO:0000256" key="3">
    <source>
        <dbReference type="ARBA" id="ARBA00022449"/>
    </source>
</evidence>
<evidence type="ECO:0000256" key="1">
    <source>
        <dbReference type="ARBA" id="ARBA00004651"/>
    </source>
</evidence>
<name>A0A5N6C4H5_9ACTN</name>
<accession>A0A5N6C4H5</accession>
<keyword evidence="2" id="KW-0813">Transport</keyword>
<evidence type="ECO:0000259" key="10">
    <source>
        <dbReference type="Pfam" id="PF00999"/>
    </source>
</evidence>
<dbReference type="PANTHER" id="PTHR32507">
    <property type="entry name" value="NA(+)/H(+) ANTIPORTER 1"/>
    <property type="match status" value="1"/>
</dbReference>
<evidence type="ECO:0000256" key="5">
    <source>
        <dbReference type="ARBA" id="ARBA00022692"/>
    </source>
</evidence>
<keyword evidence="4" id="KW-1003">Cell membrane</keyword>
<dbReference type="RefSeq" id="WP_139572104.1">
    <property type="nucleotide sequence ID" value="NZ_VDMA02000001.1"/>
</dbReference>
<dbReference type="InterPro" id="IPR038770">
    <property type="entry name" value="Na+/solute_symporter_sf"/>
</dbReference>
<evidence type="ECO:0000256" key="8">
    <source>
        <dbReference type="ARBA" id="ARBA00023136"/>
    </source>
</evidence>
<organism evidence="11 12">
    <name type="scientific">Microbispora catharanthi</name>
    <dbReference type="NCBI Taxonomy" id="1712871"/>
    <lineage>
        <taxon>Bacteria</taxon>
        <taxon>Bacillati</taxon>
        <taxon>Actinomycetota</taxon>
        <taxon>Actinomycetes</taxon>
        <taxon>Streptosporangiales</taxon>
        <taxon>Streptosporangiaceae</taxon>
        <taxon>Microbispora</taxon>
    </lineage>
</organism>
<dbReference type="Proteomes" id="UP000313066">
    <property type="component" value="Unassembled WGS sequence"/>
</dbReference>
<dbReference type="EMBL" id="VDMA02000001">
    <property type="protein sequence ID" value="KAB8187657.1"/>
    <property type="molecule type" value="Genomic_DNA"/>
</dbReference>
<keyword evidence="5 9" id="KW-0812">Transmembrane</keyword>
<evidence type="ECO:0000256" key="9">
    <source>
        <dbReference type="SAM" id="Phobius"/>
    </source>
</evidence>
<keyword evidence="3" id="KW-0050">Antiport</keyword>
<keyword evidence="12" id="KW-1185">Reference proteome</keyword>
<gene>
    <name evidence="11" type="ORF">FH610_000300</name>
</gene>
<feature type="transmembrane region" description="Helical" evidence="9">
    <location>
        <begin position="328"/>
        <end position="351"/>
    </location>
</feature>
<evidence type="ECO:0000256" key="4">
    <source>
        <dbReference type="ARBA" id="ARBA00022475"/>
    </source>
</evidence>
<feature type="transmembrane region" description="Helical" evidence="9">
    <location>
        <begin position="294"/>
        <end position="316"/>
    </location>
</feature>
<reference evidence="11 12" key="1">
    <citation type="submission" date="2019-10" db="EMBL/GenBank/DDBJ databases">
        <title>Nonomuraea sp. nov., isolated from Phyllanthus amarus.</title>
        <authorList>
            <person name="Klykleung N."/>
            <person name="Tanasupawat S."/>
        </authorList>
    </citation>
    <scope>NUCLEOTIDE SEQUENCE [LARGE SCALE GENOMIC DNA]</scope>
    <source>
        <strain evidence="11 12">CR1-09</strain>
    </source>
</reference>
<dbReference type="AlphaFoldDB" id="A0A5N6C4H5"/>
<evidence type="ECO:0000256" key="2">
    <source>
        <dbReference type="ARBA" id="ARBA00022448"/>
    </source>
</evidence>
<feature type="transmembrane region" description="Helical" evidence="9">
    <location>
        <begin position="238"/>
        <end position="255"/>
    </location>
</feature>
<dbReference type="GO" id="GO:1902600">
    <property type="term" value="P:proton transmembrane transport"/>
    <property type="evidence" value="ECO:0007669"/>
    <property type="project" value="InterPro"/>
</dbReference>
<evidence type="ECO:0000313" key="12">
    <source>
        <dbReference type="Proteomes" id="UP000313066"/>
    </source>
</evidence>
<dbReference type="GO" id="GO:0005886">
    <property type="term" value="C:plasma membrane"/>
    <property type="evidence" value="ECO:0007669"/>
    <property type="project" value="UniProtKB-SubCell"/>
</dbReference>
<comment type="caution">
    <text evidence="11">The sequence shown here is derived from an EMBL/GenBank/DDBJ whole genome shotgun (WGS) entry which is preliminary data.</text>
</comment>
<feature type="transmembrane region" description="Helical" evidence="9">
    <location>
        <begin position="118"/>
        <end position="137"/>
    </location>
</feature>
<feature type="transmembrane region" description="Helical" evidence="9">
    <location>
        <begin position="149"/>
        <end position="171"/>
    </location>
</feature>
<dbReference type="GO" id="GO:0015297">
    <property type="term" value="F:antiporter activity"/>
    <property type="evidence" value="ECO:0007669"/>
    <property type="project" value="UniProtKB-KW"/>
</dbReference>
<protein>
    <submittedName>
        <fullName evidence="11">Sodium:proton antiporter</fullName>
    </submittedName>
</protein>
<feature type="transmembrane region" description="Helical" evidence="9">
    <location>
        <begin position="91"/>
        <end position="112"/>
    </location>
</feature>
<feature type="transmembrane region" description="Helical" evidence="9">
    <location>
        <begin position="214"/>
        <end position="232"/>
    </location>
</feature>
<feature type="transmembrane region" description="Helical" evidence="9">
    <location>
        <begin position="32"/>
        <end position="51"/>
    </location>
</feature>
<keyword evidence="6 9" id="KW-1133">Transmembrane helix</keyword>
<feature type="transmembrane region" description="Helical" evidence="9">
    <location>
        <begin position="357"/>
        <end position="379"/>
    </location>
</feature>
<evidence type="ECO:0000256" key="6">
    <source>
        <dbReference type="ARBA" id="ARBA00022989"/>
    </source>
</evidence>
<feature type="domain" description="Cation/H+ exchanger transmembrane" evidence="10">
    <location>
        <begin position="14"/>
        <end position="375"/>
    </location>
</feature>